<evidence type="ECO:0000313" key="1">
    <source>
        <dbReference type="EMBL" id="GFD54210.1"/>
    </source>
</evidence>
<dbReference type="AlphaFoldDB" id="A0A699X6W8"/>
<protein>
    <submittedName>
        <fullName evidence="1">Uncharacterized protein</fullName>
    </submittedName>
</protein>
<reference evidence="1" key="1">
    <citation type="journal article" date="2019" name="Sci. Rep.">
        <title>Draft genome of Tanacetum cinerariifolium, the natural source of mosquito coil.</title>
        <authorList>
            <person name="Yamashiro T."/>
            <person name="Shiraishi A."/>
            <person name="Satake H."/>
            <person name="Nakayama K."/>
        </authorList>
    </citation>
    <scope>NUCLEOTIDE SEQUENCE</scope>
</reference>
<sequence length="68" mass="7641">LGGRDDFAGGPLLAPVADFAEEDSIFGGKFFRCGPDDERFDVLFDAKLESVHRRLGFQFTKELLSRLF</sequence>
<feature type="non-terminal residue" evidence="1">
    <location>
        <position position="1"/>
    </location>
</feature>
<organism evidence="1">
    <name type="scientific">Tanacetum cinerariifolium</name>
    <name type="common">Dalmatian daisy</name>
    <name type="synonym">Chrysanthemum cinerariifolium</name>
    <dbReference type="NCBI Taxonomy" id="118510"/>
    <lineage>
        <taxon>Eukaryota</taxon>
        <taxon>Viridiplantae</taxon>
        <taxon>Streptophyta</taxon>
        <taxon>Embryophyta</taxon>
        <taxon>Tracheophyta</taxon>
        <taxon>Spermatophyta</taxon>
        <taxon>Magnoliopsida</taxon>
        <taxon>eudicotyledons</taxon>
        <taxon>Gunneridae</taxon>
        <taxon>Pentapetalae</taxon>
        <taxon>asterids</taxon>
        <taxon>campanulids</taxon>
        <taxon>Asterales</taxon>
        <taxon>Asteraceae</taxon>
        <taxon>Asteroideae</taxon>
        <taxon>Anthemideae</taxon>
        <taxon>Anthemidinae</taxon>
        <taxon>Tanacetum</taxon>
    </lineage>
</organism>
<dbReference type="EMBL" id="BKCJ011803355">
    <property type="protein sequence ID" value="GFD54210.1"/>
    <property type="molecule type" value="Genomic_DNA"/>
</dbReference>
<name>A0A699X6W8_TANCI</name>
<gene>
    <name evidence="1" type="ORF">Tci_926179</name>
</gene>
<accession>A0A699X6W8</accession>
<proteinExistence type="predicted"/>
<comment type="caution">
    <text evidence="1">The sequence shown here is derived from an EMBL/GenBank/DDBJ whole genome shotgun (WGS) entry which is preliminary data.</text>
</comment>